<feature type="transmembrane region" description="Helical" evidence="8">
    <location>
        <begin position="378"/>
        <end position="401"/>
    </location>
</feature>
<name>A0ABW5KQR5_9FLAO</name>
<dbReference type="InterPro" id="IPR000515">
    <property type="entry name" value="MetI-like"/>
</dbReference>
<comment type="caution">
    <text evidence="10">The sequence shown here is derived from an EMBL/GenBank/DDBJ whole genome shotgun (WGS) entry which is preliminary data.</text>
</comment>
<feature type="transmembrane region" description="Helical" evidence="8">
    <location>
        <begin position="27"/>
        <end position="47"/>
    </location>
</feature>
<evidence type="ECO:0000256" key="1">
    <source>
        <dbReference type="ARBA" id="ARBA00004429"/>
    </source>
</evidence>
<dbReference type="RefSeq" id="WP_376892210.1">
    <property type="nucleotide sequence ID" value="NZ_JBHULS010000002.1"/>
</dbReference>
<feature type="transmembrane region" description="Helical" evidence="8">
    <location>
        <begin position="197"/>
        <end position="219"/>
    </location>
</feature>
<dbReference type="Gene3D" id="1.10.3720.10">
    <property type="entry name" value="MetI-like"/>
    <property type="match status" value="2"/>
</dbReference>
<evidence type="ECO:0000256" key="5">
    <source>
        <dbReference type="ARBA" id="ARBA00022692"/>
    </source>
</evidence>
<evidence type="ECO:0000256" key="2">
    <source>
        <dbReference type="ARBA" id="ARBA00022448"/>
    </source>
</evidence>
<sequence length="554" mass="61872">MNQVGNKQALFSLKTRFKRFKRDTNRWSVFTLAIVLFLALPIIFIGLELFSGPGETWGHIVTFLLPDYIGNSLFLVVLCSLLVLLLGVSAAWLVSRFNFLFRKQMEWLLILPLAIPSYIVGYAYAGIFDYGGSLDLLLRQLGLPFVRIDIMNRAGLAFVLSVSLFPYVYVSARAFFLNQANNLLEASKMLGVGERKTFFKLMLPLARPAIVAGLVLVLMEVLNDYGAAKYYGVNTFTTGIFRSWFSLEEPQTAVYLSALLILIIFVLILIEKWQVRNLKFTSSKTNSTQIQRNTPKGGTKWLIFFIVFLPILLGFVLPVLQLVYWAILTASKVFNTDFLLLSLQSFGIAIVSAVITVFFALLLIYFSKWSVLSVVKNMARIGVLGYAIPGAVIAIGIMIPTLALDKWLIAMLGNFGVQSGFIINGTLLALFYAYAVRFLAVAYNPIESTALKIDSSIPDSSKVLGVGNLKTFFKIEFPLIKTGVFSAVILVFIDVMKELPLTLILKPYHINTLAVKAYEYASDEMVMEAAIPSLFIIFTAMIPVIFLNKLLIKK</sequence>
<reference evidence="11" key="1">
    <citation type="journal article" date="2019" name="Int. J. Syst. Evol. Microbiol.">
        <title>The Global Catalogue of Microorganisms (GCM) 10K type strain sequencing project: providing services to taxonomists for standard genome sequencing and annotation.</title>
        <authorList>
            <consortium name="The Broad Institute Genomics Platform"/>
            <consortium name="The Broad Institute Genome Sequencing Center for Infectious Disease"/>
            <person name="Wu L."/>
            <person name="Ma J."/>
        </authorList>
    </citation>
    <scope>NUCLEOTIDE SEQUENCE [LARGE SCALE GENOMIC DNA]</scope>
    <source>
        <strain evidence="11">KCTC 42587</strain>
    </source>
</reference>
<dbReference type="PROSITE" id="PS50928">
    <property type="entry name" value="ABC_TM1"/>
    <property type="match status" value="2"/>
</dbReference>
<feature type="transmembrane region" description="Helical" evidence="8">
    <location>
        <begin position="529"/>
        <end position="552"/>
    </location>
</feature>
<keyword evidence="6 8" id="KW-1133">Transmembrane helix</keyword>
<feature type="transmembrane region" description="Helical" evidence="8">
    <location>
        <begin position="339"/>
        <end position="366"/>
    </location>
</feature>
<dbReference type="CDD" id="cd06261">
    <property type="entry name" value="TM_PBP2"/>
    <property type="match status" value="2"/>
</dbReference>
<comment type="similarity">
    <text evidence="8">Belongs to the binding-protein-dependent transport system permease family.</text>
</comment>
<feature type="transmembrane region" description="Helical" evidence="8">
    <location>
        <begin position="73"/>
        <end position="95"/>
    </location>
</feature>
<keyword evidence="11" id="KW-1185">Reference proteome</keyword>
<keyword evidence="3" id="KW-1003">Cell membrane</keyword>
<organism evidence="10 11">
    <name type="scientific">Bizionia sediminis</name>
    <dbReference type="NCBI Taxonomy" id="1737064"/>
    <lineage>
        <taxon>Bacteria</taxon>
        <taxon>Pseudomonadati</taxon>
        <taxon>Bacteroidota</taxon>
        <taxon>Flavobacteriia</taxon>
        <taxon>Flavobacteriales</taxon>
        <taxon>Flavobacteriaceae</taxon>
        <taxon>Bizionia</taxon>
    </lineage>
</organism>
<feature type="transmembrane region" description="Helical" evidence="8">
    <location>
        <begin position="301"/>
        <end position="327"/>
    </location>
</feature>
<feature type="transmembrane region" description="Helical" evidence="8">
    <location>
        <begin position="107"/>
        <end position="127"/>
    </location>
</feature>
<dbReference type="Proteomes" id="UP001597472">
    <property type="component" value="Unassembled WGS sequence"/>
</dbReference>
<gene>
    <name evidence="10" type="ORF">ACFSQP_04730</name>
</gene>
<accession>A0ABW5KQR5</accession>
<evidence type="ECO:0000256" key="6">
    <source>
        <dbReference type="ARBA" id="ARBA00022989"/>
    </source>
</evidence>
<dbReference type="SUPFAM" id="SSF161098">
    <property type="entry name" value="MetI-like"/>
    <property type="match status" value="2"/>
</dbReference>
<keyword evidence="2 8" id="KW-0813">Transport</keyword>
<evidence type="ECO:0000313" key="10">
    <source>
        <dbReference type="EMBL" id="MFD2551114.1"/>
    </source>
</evidence>
<proteinExistence type="inferred from homology"/>
<dbReference type="PANTHER" id="PTHR43357:SF3">
    <property type="entry name" value="FE(3+)-TRANSPORT SYSTEM PERMEASE PROTEIN FBPB 2"/>
    <property type="match status" value="1"/>
</dbReference>
<dbReference type="InterPro" id="IPR035906">
    <property type="entry name" value="MetI-like_sf"/>
</dbReference>
<feature type="transmembrane region" description="Helical" evidence="8">
    <location>
        <begin position="479"/>
        <end position="496"/>
    </location>
</feature>
<evidence type="ECO:0000256" key="8">
    <source>
        <dbReference type="RuleBase" id="RU363032"/>
    </source>
</evidence>
<evidence type="ECO:0000256" key="3">
    <source>
        <dbReference type="ARBA" id="ARBA00022475"/>
    </source>
</evidence>
<evidence type="ECO:0000259" key="9">
    <source>
        <dbReference type="PROSITE" id="PS50928"/>
    </source>
</evidence>
<keyword evidence="4" id="KW-0997">Cell inner membrane</keyword>
<feature type="transmembrane region" description="Helical" evidence="8">
    <location>
        <begin position="154"/>
        <end position="176"/>
    </location>
</feature>
<dbReference type="EMBL" id="JBHULS010000002">
    <property type="protein sequence ID" value="MFD2551114.1"/>
    <property type="molecule type" value="Genomic_DNA"/>
</dbReference>
<protein>
    <submittedName>
        <fullName evidence="10">ABC transporter permease</fullName>
    </submittedName>
</protein>
<keyword evidence="5 8" id="KW-0812">Transmembrane</keyword>
<feature type="domain" description="ABC transmembrane type-1" evidence="9">
    <location>
        <begin position="69"/>
        <end position="271"/>
    </location>
</feature>
<comment type="subcellular location">
    <subcellularLocation>
        <location evidence="1">Cell inner membrane</location>
        <topology evidence="1">Multi-pass membrane protein</topology>
    </subcellularLocation>
    <subcellularLocation>
        <location evidence="8">Cell membrane</location>
        <topology evidence="8">Multi-pass membrane protein</topology>
    </subcellularLocation>
</comment>
<dbReference type="Pfam" id="PF00528">
    <property type="entry name" value="BPD_transp_1"/>
    <property type="match status" value="2"/>
</dbReference>
<evidence type="ECO:0000313" key="11">
    <source>
        <dbReference type="Proteomes" id="UP001597472"/>
    </source>
</evidence>
<evidence type="ECO:0000256" key="7">
    <source>
        <dbReference type="ARBA" id="ARBA00023136"/>
    </source>
</evidence>
<feature type="domain" description="ABC transmembrane type-1" evidence="9">
    <location>
        <begin position="342"/>
        <end position="546"/>
    </location>
</feature>
<feature type="transmembrane region" description="Helical" evidence="8">
    <location>
        <begin position="421"/>
        <end position="443"/>
    </location>
</feature>
<dbReference type="PANTHER" id="PTHR43357">
    <property type="entry name" value="INNER MEMBRANE ABC TRANSPORTER PERMEASE PROTEIN YDCV"/>
    <property type="match status" value="1"/>
</dbReference>
<feature type="transmembrane region" description="Helical" evidence="8">
    <location>
        <begin position="252"/>
        <end position="270"/>
    </location>
</feature>
<evidence type="ECO:0000256" key="4">
    <source>
        <dbReference type="ARBA" id="ARBA00022519"/>
    </source>
</evidence>
<keyword evidence="7 8" id="KW-0472">Membrane</keyword>